<comment type="subunit">
    <text evidence="5">Forms a complex with TatA.</text>
</comment>
<evidence type="ECO:0000256" key="4">
    <source>
        <dbReference type="ARBA" id="ARBA00023136"/>
    </source>
</evidence>
<keyword evidence="5" id="KW-0653">Protein transport</keyword>
<dbReference type="GO" id="GO:0065002">
    <property type="term" value="P:intracellular protein transmembrane transport"/>
    <property type="evidence" value="ECO:0007669"/>
    <property type="project" value="TreeGrafter"/>
</dbReference>
<feature type="transmembrane region" description="Helical" evidence="5">
    <location>
        <begin position="139"/>
        <end position="167"/>
    </location>
</feature>
<dbReference type="HAMAP" id="MF_00902">
    <property type="entry name" value="TatC"/>
    <property type="match status" value="1"/>
</dbReference>
<organism evidence="6 7">
    <name type="scientific">Alistipes indistinctus YIT 12060</name>
    <dbReference type="NCBI Taxonomy" id="742725"/>
    <lineage>
        <taxon>Bacteria</taxon>
        <taxon>Pseudomonadati</taxon>
        <taxon>Bacteroidota</taxon>
        <taxon>Bacteroidia</taxon>
        <taxon>Bacteroidales</taxon>
        <taxon>Rikenellaceae</taxon>
        <taxon>Alistipes</taxon>
    </lineage>
</organism>
<evidence type="ECO:0000313" key="7">
    <source>
        <dbReference type="Proteomes" id="UP000006008"/>
    </source>
</evidence>
<dbReference type="HOGENOM" id="CLU_031942_3_2_10"/>
<evidence type="ECO:0000256" key="2">
    <source>
        <dbReference type="ARBA" id="ARBA00022692"/>
    </source>
</evidence>
<evidence type="ECO:0000256" key="3">
    <source>
        <dbReference type="ARBA" id="ARBA00022989"/>
    </source>
</evidence>
<dbReference type="PRINTS" id="PR01840">
    <property type="entry name" value="TATCFAMILY"/>
</dbReference>
<dbReference type="RefSeq" id="WP_009134138.1">
    <property type="nucleotide sequence ID" value="NZ_CP102250.1"/>
</dbReference>
<dbReference type="GO" id="GO:0009977">
    <property type="term" value="F:proton motive force dependent protein transmembrane transporter activity"/>
    <property type="evidence" value="ECO:0007669"/>
    <property type="project" value="TreeGrafter"/>
</dbReference>
<accession>G5H9L7</accession>
<dbReference type="InterPro" id="IPR002033">
    <property type="entry name" value="TatC"/>
</dbReference>
<feature type="transmembrane region" description="Helical" evidence="5">
    <location>
        <begin position="26"/>
        <end position="48"/>
    </location>
</feature>
<keyword evidence="5" id="KW-0813">Transport</keyword>
<feature type="transmembrane region" description="Helical" evidence="5">
    <location>
        <begin position="187"/>
        <end position="209"/>
    </location>
</feature>
<keyword evidence="2 5" id="KW-0812">Transmembrane</keyword>
<dbReference type="eggNOG" id="COG0805">
    <property type="taxonomic scope" value="Bacteria"/>
</dbReference>
<dbReference type="GO" id="GO:0033281">
    <property type="term" value="C:TAT protein transport complex"/>
    <property type="evidence" value="ECO:0007669"/>
    <property type="project" value="UniProtKB-UniRule"/>
</dbReference>
<comment type="similarity">
    <text evidence="5">Belongs to the TatC family.</text>
</comment>
<dbReference type="Proteomes" id="UP000006008">
    <property type="component" value="Unassembled WGS sequence"/>
</dbReference>
<dbReference type="GeneID" id="92815639"/>
<name>G5H9L7_9BACT</name>
<keyword evidence="5" id="KW-1003">Cell membrane</keyword>
<dbReference type="EMBL" id="ADLD01000013">
    <property type="protein sequence ID" value="EHB91283.1"/>
    <property type="molecule type" value="Genomic_DNA"/>
</dbReference>
<dbReference type="AlphaFoldDB" id="G5H9L7"/>
<evidence type="ECO:0000256" key="5">
    <source>
        <dbReference type="HAMAP-Rule" id="MF_00902"/>
    </source>
</evidence>
<dbReference type="NCBIfam" id="TIGR00945">
    <property type="entry name" value="tatC"/>
    <property type="match status" value="1"/>
</dbReference>
<comment type="caution">
    <text evidence="5">Lacks conserved residue(s) required for the propagation of feature annotation.</text>
</comment>
<keyword evidence="7" id="KW-1185">Reference proteome</keyword>
<proteinExistence type="inferred from homology"/>
<comment type="subcellular location">
    <subcellularLocation>
        <location evidence="5">Cell membrane</location>
        <topology evidence="5">Multi-pass membrane protein</topology>
    </subcellularLocation>
    <subcellularLocation>
        <location evidence="1">Membrane</location>
        <topology evidence="1">Multi-pass membrane protein</topology>
    </subcellularLocation>
</comment>
<evidence type="ECO:0000313" key="6">
    <source>
        <dbReference type="EMBL" id="EHB91283.1"/>
    </source>
</evidence>
<dbReference type="GO" id="GO:0043953">
    <property type="term" value="P:protein transport by the Tat complex"/>
    <property type="evidence" value="ECO:0007669"/>
    <property type="project" value="UniProtKB-UniRule"/>
</dbReference>
<dbReference type="STRING" id="742725.HMPREF9450_01332"/>
<keyword evidence="5" id="KW-0811">Translocation</keyword>
<comment type="function">
    <text evidence="5">Part of the twin-arginine translocation (Tat) system that transports large folded proteins containing a characteristic twin-arginine motif in their signal peptide across membranes.</text>
</comment>
<dbReference type="PATRIC" id="fig|742725.3.peg.1409"/>
<comment type="caution">
    <text evidence="6">The sequence shown here is derived from an EMBL/GenBank/DDBJ whole genome shotgun (WGS) entry which is preliminary data.</text>
</comment>
<keyword evidence="3 5" id="KW-1133">Transmembrane helix</keyword>
<gene>
    <name evidence="5" type="primary">tatC</name>
    <name evidence="6" type="ORF">HMPREF9450_01332</name>
</gene>
<sequence length="284" mass="31968">MSDKREKSSDNEMTFFEHIEALRPHLVRGVMALIVVMIAAFIGKKFIIDTILMGPQSPDFPTNRWLCDFSYAVFGDNRVCINQMKFNMVNTALAGQFNLHMQVALATAIAVAVPYLLWEIWRFVVPALTEHERRKSRMFVLYVSLCFFAGLCFGYFLIAPLSVSFFAGYQASPEITNMIDVRSYLSTVLSVSIACAVVFQLPLLVYFLARMGLITASFLRRYRRHALILLCIISAIITPPDIFSLLLVVIPLYGLYECSILLAGRVERQKAREEAAENVAGPAA</sequence>
<feature type="transmembrane region" description="Helical" evidence="5">
    <location>
        <begin position="99"/>
        <end position="118"/>
    </location>
</feature>
<dbReference type="Pfam" id="PF00902">
    <property type="entry name" value="TatC"/>
    <property type="match status" value="1"/>
</dbReference>
<keyword evidence="4 5" id="KW-0472">Membrane</keyword>
<dbReference type="PANTHER" id="PTHR30371">
    <property type="entry name" value="SEC-INDEPENDENT PROTEIN TRANSLOCASE PROTEIN TATC"/>
    <property type="match status" value="1"/>
</dbReference>
<reference evidence="6 7" key="1">
    <citation type="submission" date="2011-08" db="EMBL/GenBank/DDBJ databases">
        <title>The Genome Sequence of Alistipes indistinctus YIT 12060.</title>
        <authorList>
            <consortium name="The Broad Institute Genome Sequencing Platform"/>
            <person name="Earl A."/>
            <person name="Ward D."/>
            <person name="Feldgarden M."/>
            <person name="Gevers D."/>
            <person name="Morotomi M."/>
            <person name="Young S.K."/>
            <person name="Zeng Q."/>
            <person name="Gargeya S."/>
            <person name="Fitzgerald M."/>
            <person name="Haas B."/>
            <person name="Abouelleil A."/>
            <person name="Alvarado L."/>
            <person name="Arachchi H.M."/>
            <person name="Berlin A."/>
            <person name="Brown A."/>
            <person name="Chapman S.B."/>
            <person name="Chen Z."/>
            <person name="Dunbar C."/>
            <person name="Freedman E."/>
            <person name="Gearin G."/>
            <person name="Gellesch M."/>
            <person name="Goldberg J."/>
            <person name="Griggs A."/>
            <person name="Gujja S."/>
            <person name="Heiman D."/>
            <person name="Howarth C."/>
            <person name="Larson L."/>
            <person name="Lui A."/>
            <person name="MacDonald P.J.P."/>
            <person name="Montmayeur A."/>
            <person name="Murphy C."/>
            <person name="Neiman D."/>
            <person name="Pearson M."/>
            <person name="Priest M."/>
            <person name="Roberts A."/>
            <person name="Saif S."/>
            <person name="Shea T."/>
            <person name="Shenoy N."/>
            <person name="Sisk P."/>
            <person name="Stolte C."/>
            <person name="Sykes S."/>
            <person name="Wortman J."/>
            <person name="Nusbaum C."/>
            <person name="Birren B."/>
        </authorList>
    </citation>
    <scope>NUCLEOTIDE SEQUENCE [LARGE SCALE GENOMIC DNA]</scope>
    <source>
        <strain evidence="6 7">YIT 12060</strain>
    </source>
</reference>
<protein>
    <recommendedName>
        <fullName evidence="5">Sec-independent protein translocase protein TatC</fullName>
    </recommendedName>
</protein>
<dbReference type="PANTHER" id="PTHR30371:SF0">
    <property type="entry name" value="SEC-INDEPENDENT PROTEIN TRANSLOCASE PROTEIN TATC, CHLOROPLASTIC-RELATED"/>
    <property type="match status" value="1"/>
</dbReference>
<evidence type="ECO:0000256" key="1">
    <source>
        <dbReference type="ARBA" id="ARBA00004141"/>
    </source>
</evidence>